<keyword evidence="9 12" id="KW-0472">Membrane</keyword>
<dbReference type="PROSITE" id="PS51292">
    <property type="entry name" value="ZF_RING_CH"/>
    <property type="match status" value="1"/>
</dbReference>
<dbReference type="PROSITE" id="PS50089">
    <property type="entry name" value="ZF_RING_2"/>
    <property type="match status" value="1"/>
</dbReference>
<evidence type="ECO:0000256" key="8">
    <source>
        <dbReference type="ARBA" id="ARBA00022989"/>
    </source>
</evidence>
<reference evidence="15 16" key="1">
    <citation type="submission" date="2019-07" db="EMBL/GenBank/DDBJ databases">
        <authorList>
            <person name="Jastrzebski P J."/>
            <person name="Paukszto L."/>
            <person name="Jastrzebski P J."/>
        </authorList>
    </citation>
    <scope>NUCLEOTIDE SEQUENCE [LARGE SCALE GENOMIC DNA]</scope>
    <source>
        <strain evidence="15 16">WMS-il1</strain>
    </source>
</reference>
<evidence type="ECO:0000256" key="9">
    <source>
        <dbReference type="ARBA" id="ARBA00023136"/>
    </source>
</evidence>
<keyword evidence="6" id="KW-0833">Ubl conjugation pathway</keyword>
<dbReference type="EMBL" id="CABIJS010000477">
    <property type="protein sequence ID" value="VUZ52203.1"/>
    <property type="molecule type" value="Genomic_DNA"/>
</dbReference>
<sequence length="301" mass="34208">MDKIGKDAFGDKQDDVEKNESEELPISVSRSAGDHQNANRHFSRGRSMASSNRLAMLLRSSLRLSAPRRKSSISSARSLTAPTSPNLAGLPRPFTLKRISSTISASSLGYPFCRICHDSSVDETLGRLIAPCLCDGSLKYVHEKCIQRWIDISNSKRCELCHFEYEMNSYTKPLKEWRCCPFSLADVRKMFCFTLIYLIIQASVAWALYALITNLATPGVSTPRYVWQFWLKVFVILIGISCVGIFAYVQIRYCFGMCKRWRRINRVCLIQEPSGERIAKLRLELRSSSLYGQDETFTSLP</sequence>
<evidence type="ECO:0000256" key="7">
    <source>
        <dbReference type="ARBA" id="ARBA00022833"/>
    </source>
</evidence>
<keyword evidence="5 10" id="KW-0863">Zinc-finger</keyword>
<evidence type="ECO:0000256" key="10">
    <source>
        <dbReference type="PROSITE-ProRule" id="PRU00175"/>
    </source>
</evidence>
<dbReference type="GO" id="GO:0008270">
    <property type="term" value="F:zinc ion binding"/>
    <property type="evidence" value="ECO:0007669"/>
    <property type="project" value="UniProtKB-KW"/>
</dbReference>
<evidence type="ECO:0000259" key="14">
    <source>
        <dbReference type="PROSITE" id="PS51292"/>
    </source>
</evidence>
<dbReference type="GO" id="GO:0016567">
    <property type="term" value="P:protein ubiquitination"/>
    <property type="evidence" value="ECO:0007669"/>
    <property type="project" value="TreeGrafter"/>
</dbReference>
<keyword evidence="16" id="KW-1185">Reference proteome</keyword>
<dbReference type="CDD" id="cd16495">
    <property type="entry name" value="RING_CH-C4HC3_MARCH"/>
    <property type="match status" value="1"/>
</dbReference>
<feature type="region of interest" description="Disordered" evidence="11">
    <location>
        <begin position="1"/>
        <end position="47"/>
    </location>
</feature>
<dbReference type="PANTHER" id="PTHR46065">
    <property type="entry name" value="E3 UBIQUITIN-PROTEIN LIGASE MARCH 2/3 FAMILY MEMBER"/>
    <property type="match status" value="1"/>
</dbReference>
<dbReference type="AlphaFoldDB" id="A0A564YZT1"/>
<evidence type="ECO:0000313" key="15">
    <source>
        <dbReference type="EMBL" id="VUZ52203.1"/>
    </source>
</evidence>
<dbReference type="PANTHER" id="PTHR46065:SF3">
    <property type="entry name" value="FI20425P1"/>
    <property type="match status" value="1"/>
</dbReference>
<dbReference type="Proteomes" id="UP000321570">
    <property type="component" value="Unassembled WGS sequence"/>
</dbReference>
<keyword evidence="3 12" id="KW-0812">Transmembrane</keyword>
<evidence type="ECO:0000256" key="12">
    <source>
        <dbReference type="SAM" id="Phobius"/>
    </source>
</evidence>
<organism evidence="15 16">
    <name type="scientific">Hymenolepis diminuta</name>
    <name type="common">Rat tapeworm</name>
    <dbReference type="NCBI Taxonomy" id="6216"/>
    <lineage>
        <taxon>Eukaryota</taxon>
        <taxon>Metazoa</taxon>
        <taxon>Spiralia</taxon>
        <taxon>Lophotrochozoa</taxon>
        <taxon>Platyhelminthes</taxon>
        <taxon>Cestoda</taxon>
        <taxon>Eucestoda</taxon>
        <taxon>Cyclophyllidea</taxon>
        <taxon>Hymenolepididae</taxon>
        <taxon>Hymenolepis</taxon>
    </lineage>
</organism>
<evidence type="ECO:0000256" key="4">
    <source>
        <dbReference type="ARBA" id="ARBA00022723"/>
    </source>
</evidence>
<name>A0A564YZT1_HYMDI</name>
<feature type="transmembrane region" description="Helical" evidence="12">
    <location>
        <begin position="229"/>
        <end position="255"/>
    </location>
</feature>
<evidence type="ECO:0000256" key="6">
    <source>
        <dbReference type="ARBA" id="ARBA00022786"/>
    </source>
</evidence>
<keyword evidence="2" id="KW-0808">Transferase</keyword>
<feature type="domain" description="RING-type" evidence="13">
    <location>
        <begin position="113"/>
        <end position="162"/>
    </location>
</feature>
<feature type="compositionally biased region" description="Basic and acidic residues" evidence="11">
    <location>
        <begin position="1"/>
        <end position="21"/>
    </location>
</feature>
<feature type="domain" description="RING-CH-type" evidence="14">
    <location>
        <begin position="105"/>
        <end position="168"/>
    </location>
</feature>
<dbReference type="SUPFAM" id="SSF57850">
    <property type="entry name" value="RING/U-box"/>
    <property type="match status" value="1"/>
</dbReference>
<keyword evidence="4" id="KW-0479">Metal-binding</keyword>
<evidence type="ECO:0000259" key="13">
    <source>
        <dbReference type="PROSITE" id="PS50089"/>
    </source>
</evidence>
<dbReference type="GO" id="GO:0016020">
    <property type="term" value="C:membrane"/>
    <property type="evidence" value="ECO:0007669"/>
    <property type="project" value="UniProtKB-SubCell"/>
</dbReference>
<dbReference type="InterPro" id="IPR001841">
    <property type="entry name" value="Znf_RING"/>
</dbReference>
<evidence type="ECO:0000256" key="3">
    <source>
        <dbReference type="ARBA" id="ARBA00022692"/>
    </source>
</evidence>
<dbReference type="SMART" id="SM00744">
    <property type="entry name" value="RINGv"/>
    <property type="match status" value="1"/>
</dbReference>
<dbReference type="Pfam" id="PF12906">
    <property type="entry name" value="RINGv"/>
    <property type="match status" value="1"/>
</dbReference>
<feature type="compositionally biased region" description="Polar residues" evidence="11">
    <location>
        <begin position="28"/>
        <end position="40"/>
    </location>
</feature>
<dbReference type="InterPro" id="IPR011016">
    <property type="entry name" value="Znf_RING-CH"/>
</dbReference>
<feature type="transmembrane region" description="Helical" evidence="12">
    <location>
        <begin position="191"/>
        <end position="209"/>
    </location>
</feature>
<proteinExistence type="predicted"/>
<evidence type="ECO:0000313" key="16">
    <source>
        <dbReference type="Proteomes" id="UP000321570"/>
    </source>
</evidence>
<evidence type="ECO:0000256" key="1">
    <source>
        <dbReference type="ARBA" id="ARBA00004141"/>
    </source>
</evidence>
<evidence type="ECO:0000256" key="2">
    <source>
        <dbReference type="ARBA" id="ARBA00022679"/>
    </source>
</evidence>
<evidence type="ECO:0000256" key="5">
    <source>
        <dbReference type="ARBA" id="ARBA00022771"/>
    </source>
</evidence>
<keyword evidence="7" id="KW-0862">Zinc</keyword>
<dbReference type="Gene3D" id="3.30.40.10">
    <property type="entry name" value="Zinc/RING finger domain, C3HC4 (zinc finger)"/>
    <property type="match status" value="1"/>
</dbReference>
<gene>
    <name evidence="15" type="ORF">WMSIL1_LOCUS10806</name>
</gene>
<comment type="subcellular location">
    <subcellularLocation>
        <location evidence="1">Membrane</location>
        <topology evidence="1">Multi-pass membrane protein</topology>
    </subcellularLocation>
</comment>
<keyword evidence="8 12" id="KW-1133">Transmembrane helix</keyword>
<dbReference type="GO" id="GO:0004842">
    <property type="term" value="F:ubiquitin-protein transferase activity"/>
    <property type="evidence" value="ECO:0007669"/>
    <property type="project" value="TreeGrafter"/>
</dbReference>
<accession>A0A564YZT1</accession>
<evidence type="ECO:0000256" key="11">
    <source>
        <dbReference type="SAM" id="MobiDB-lite"/>
    </source>
</evidence>
<dbReference type="InterPro" id="IPR013083">
    <property type="entry name" value="Znf_RING/FYVE/PHD"/>
</dbReference>
<protein>
    <submittedName>
        <fullName evidence="15">Uncharacterized protein</fullName>
    </submittedName>
</protein>